<keyword evidence="4" id="KW-0547">Nucleotide-binding</keyword>
<dbReference type="InterPro" id="IPR045851">
    <property type="entry name" value="AMP-bd_C_sf"/>
</dbReference>
<dbReference type="InterPro" id="IPR042099">
    <property type="entry name" value="ANL_N_sf"/>
</dbReference>
<evidence type="ECO:0000256" key="3">
    <source>
        <dbReference type="ARBA" id="ARBA00022598"/>
    </source>
</evidence>
<keyword evidence="10" id="KW-1185">Reference proteome</keyword>
<dbReference type="InterPro" id="IPR025110">
    <property type="entry name" value="AMP-bd_C"/>
</dbReference>
<dbReference type="InterPro" id="IPR020845">
    <property type="entry name" value="AMP-binding_CS"/>
</dbReference>
<keyword evidence="3" id="KW-0436">Ligase</keyword>
<evidence type="ECO:0000313" key="10">
    <source>
        <dbReference type="Proteomes" id="UP000269721"/>
    </source>
</evidence>
<feature type="domain" description="AMP-dependent synthetase/ligase" evidence="6">
    <location>
        <begin position="92"/>
        <end position="289"/>
    </location>
</feature>
<dbReference type="InterPro" id="IPR032387">
    <property type="entry name" value="ACAS_N"/>
</dbReference>
<dbReference type="GO" id="GO:0005524">
    <property type="term" value="F:ATP binding"/>
    <property type="evidence" value="ECO:0007669"/>
    <property type="project" value="UniProtKB-KW"/>
</dbReference>
<gene>
    <name evidence="9" type="ORF">BDK51DRAFT_36117</name>
</gene>
<dbReference type="SUPFAM" id="SSF56801">
    <property type="entry name" value="Acetyl-CoA synthetase-like"/>
    <property type="match status" value="1"/>
</dbReference>
<dbReference type="GO" id="GO:0003987">
    <property type="term" value="F:acetate-CoA ligase activity"/>
    <property type="evidence" value="ECO:0007669"/>
    <property type="project" value="UniProtKB-EC"/>
</dbReference>
<proteinExistence type="inferred from homology"/>
<accession>A0A4P9WLS9</accession>
<reference evidence="10" key="1">
    <citation type="journal article" date="2018" name="Nat. Microbiol.">
        <title>Leveraging single-cell genomics to expand the fungal tree of life.</title>
        <authorList>
            <person name="Ahrendt S.R."/>
            <person name="Quandt C.A."/>
            <person name="Ciobanu D."/>
            <person name="Clum A."/>
            <person name="Salamov A."/>
            <person name="Andreopoulos B."/>
            <person name="Cheng J.F."/>
            <person name="Woyke T."/>
            <person name="Pelin A."/>
            <person name="Henrissat B."/>
            <person name="Reynolds N.K."/>
            <person name="Benny G.L."/>
            <person name="Smith M.E."/>
            <person name="James T.Y."/>
            <person name="Grigoriev I.V."/>
        </authorList>
    </citation>
    <scope>NUCLEOTIDE SEQUENCE [LARGE SCALE GENOMIC DNA]</scope>
</reference>
<sequence>MLGTDDTVFPPKALFDGKRPTPHVASFAEYKKHYKGRGRSLFFDFLSSQKLATDLLHWFKPFTHAFHGNFKHGDAAWFHGGELNVSYNCMDRHALTDPFHVAIIWEADEPGHEKHITYGELLREVCRFANVLKKYGVKKGDTVPIYMPMVPEVVYAMLACTGIGAIHSVVFADFSAEALRDRINDTQCKLLVTADQGKHSGKTVQLKVIADEALTETLTVQTCIVFKRTGDPLVPFHATRDVWWHEATKTERPYCTPEPINTEDPMFILYTSGSSGIPKGVIHTTAGYILGWITGHTLFQIHFYVVFESIPTYPNGSRYCEFNDKHNITQFYTTSTALRALRRLGDELVTPYKLDSLRVIGSVGEPITHEAWTWYNYVVGRGKCAILDTYWQTETGSIIVSPFPGATPTKPGSAALPFFGVDLAVMDPHTGEELLGNDVTGVLALRAPIPSLARTIFGDHARFLDTYLNVYPRYYFTDNVVSRDMDGYYWISGRVDDVIKVSAHRLSTSEIESALLLHPMCAEVTVDGIPVTSLGNFELTCHHLPSRYSQAVICFCILKSTHVDDEAVLTKALIAQICANIGTYATPKYIIISPNLPITRSGKIMCRVLRKIASGEVGLNGLNNDKALRSKLGDLSTLADPAVFGKLIRRFYKISINP</sequence>
<dbReference type="GO" id="GO:0005829">
    <property type="term" value="C:cytosol"/>
    <property type="evidence" value="ECO:0007669"/>
    <property type="project" value="TreeGrafter"/>
</dbReference>
<dbReference type="OrthoDB" id="1706066at2759"/>
<dbReference type="PROSITE" id="PS00455">
    <property type="entry name" value="AMP_BINDING"/>
    <property type="match status" value="1"/>
</dbReference>
<comment type="similarity">
    <text evidence="1">Belongs to the ATP-dependent AMP-binding enzyme family.</text>
</comment>
<dbReference type="Gene3D" id="3.30.300.30">
    <property type="match status" value="1"/>
</dbReference>
<organism evidence="9 10">
    <name type="scientific">Blyttiomyces helicus</name>
    <dbReference type="NCBI Taxonomy" id="388810"/>
    <lineage>
        <taxon>Eukaryota</taxon>
        <taxon>Fungi</taxon>
        <taxon>Fungi incertae sedis</taxon>
        <taxon>Chytridiomycota</taxon>
        <taxon>Chytridiomycota incertae sedis</taxon>
        <taxon>Chytridiomycetes</taxon>
        <taxon>Chytridiomycetes incertae sedis</taxon>
        <taxon>Blyttiomyces</taxon>
    </lineage>
</organism>
<dbReference type="AlphaFoldDB" id="A0A4P9WLS9"/>
<dbReference type="InterPro" id="IPR000873">
    <property type="entry name" value="AMP-dep_synth/lig_dom"/>
</dbReference>
<evidence type="ECO:0000259" key="8">
    <source>
        <dbReference type="Pfam" id="PF16177"/>
    </source>
</evidence>
<name>A0A4P9WLS9_9FUNG</name>
<evidence type="ECO:0000259" key="6">
    <source>
        <dbReference type="Pfam" id="PF00501"/>
    </source>
</evidence>
<dbReference type="Gene3D" id="3.40.50.12780">
    <property type="entry name" value="N-terminal domain of ligase-like"/>
    <property type="match status" value="2"/>
</dbReference>
<evidence type="ECO:0000256" key="4">
    <source>
        <dbReference type="ARBA" id="ARBA00022741"/>
    </source>
</evidence>
<dbReference type="Pfam" id="PF13193">
    <property type="entry name" value="AMP-binding_C"/>
    <property type="match status" value="1"/>
</dbReference>
<dbReference type="PANTHER" id="PTHR24095">
    <property type="entry name" value="ACETYL-COENZYME A SYNTHETASE"/>
    <property type="match status" value="1"/>
</dbReference>
<dbReference type="EC" id="6.2.1.1" evidence="2"/>
<dbReference type="GO" id="GO:0006085">
    <property type="term" value="P:acetyl-CoA biosynthetic process"/>
    <property type="evidence" value="ECO:0007669"/>
    <property type="project" value="TreeGrafter"/>
</dbReference>
<feature type="domain" description="Acetyl-coenzyme A synthetase N-terminal" evidence="8">
    <location>
        <begin position="50"/>
        <end position="89"/>
    </location>
</feature>
<dbReference type="Pfam" id="PF00501">
    <property type="entry name" value="AMP-binding"/>
    <property type="match status" value="2"/>
</dbReference>
<keyword evidence="5" id="KW-0067">ATP-binding</keyword>
<evidence type="ECO:0000256" key="5">
    <source>
        <dbReference type="ARBA" id="ARBA00022840"/>
    </source>
</evidence>
<feature type="domain" description="AMP-dependent synthetase/ligase" evidence="6">
    <location>
        <begin position="305"/>
        <end position="448"/>
    </location>
</feature>
<evidence type="ECO:0000313" key="9">
    <source>
        <dbReference type="EMBL" id="RKO93043.1"/>
    </source>
</evidence>
<dbReference type="Pfam" id="PF16177">
    <property type="entry name" value="ACAS_N"/>
    <property type="match status" value="1"/>
</dbReference>
<dbReference type="Proteomes" id="UP000269721">
    <property type="component" value="Unassembled WGS sequence"/>
</dbReference>
<evidence type="ECO:0000259" key="7">
    <source>
        <dbReference type="Pfam" id="PF13193"/>
    </source>
</evidence>
<evidence type="ECO:0000256" key="1">
    <source>
        <dbReference type="ARBA" id="ARBA00006432"/>
    </source>
</evidence>
<feature type="domain" description="AMP-binding enzyme C-terminal" evidence="7">
    <location>
        <begin position="550"/>
        <end position="603"/>
    </location>
</feature>
<dbReference type="PANTHER" id="PTHR24095:SF14">
    <property type="entry name" value="ACETYL-COENZYME A SYNTHETASE 1"/>
    <property type="match status" value="1"/>
</dbReference>
<evidence type="ECO:0000256" key="2">
    <source>
        <dbReference type="ARBA" id="ARBA00013275"/>
    </source>
</evidence>
<dbReference type="EMBL" id="KZ994397">
    <property type="protein sequence ID" value="RKO93043.1"/>
    <property type="molecule type" value="Genomic_DNA"/>
</dbReference>
<protein>
    <recommendedName>
        <fullName evidence="2">acetate--CoA ligase</fullName>
        <ecNumber evidence="2">6.2.1.1</ecNumber>
    </recommendedName>
</protein>